<gene>
    <name evidence="1" type="ordered locus">MTR_5g059340</name>
    <name evidence="2" type="ordered locus">MTR_5g459550</name>
</gene>
<dbReference type="AlphaFoldDB" id="G7K8Y1"/>
<dbReference type="PaxDb" id="3880-AES97750"/>
<keyword evidence="4" id="KW-1185">Reference proteome</keyword>
<sequence>MTFDWQSEFFANKVPSETSHVNNKVDFPSTTPPKQQLSFARRVFTAARVSATEPLPTPSIRGEILSIKITQDANI</sequence>
<reference evidence="1 4" key="2">
    <citation type="journal article" date="2014" name="BMC Genomics">
        <title>An improved genome release (version Mt4.0) for the model legume Medicago truncatula.</title>
        <authorList>
            <person name="Tang H."/>
            <person name="Krishnakumar V."/>
            <person name="Bidwell S."/>
            <person name="Rosen B."/>
            <person name="Chan A."/>
            <person name="Zhou S."/>
            <person name="Gentzbittel L."/>
            <person name="Childs K.L."/>
            <person name="Yandell M."/>
            <person name="Gundlach H."/>
            <person name="Mayer K.F."/>
            <person name="Schwartz D.C."/>
            <person name="Town C.D."/>
        </authorList>
    </citation>
    <scope>GENOME REANNOTATION</scope>
    <source>
        <strain evidence="2">A17</strain>
        <strain evidence="3 4">cv. Jemalong A17</strain>
    </source>
</reference>
<evidence type="ECO:0000313" key="2">
    <source>
        <dbReference type="EMBL" id="KEH28030.1"/>
    </source>
</evidence>
<dbReference type="EnsemblPlants" id="AES97750">
    <property type="protein sequence ID" value="AES97750"/>
    <property type="gene ID" value="MTR_5g059340"/>
</dbReference>
<protein>
    <submittedName>
        <fullName evidence="1 3">Uncharacterized protein</fullName>
    </submittedName>
</protein>
<organism evidence="1 4">
    <name type="scientific">Medicago truncatula</name>
    <name type="common">Barrel medic</name>
    <name type="synonym">Medicago tribuloides</name>
    <dbReference type="NCBI Taxonomy" id="3880"/>
    <lineage>
        <taxon>Eukaryota</taxon>
        <taxon>Viridiplantae</taxon>
        <taxon>Streptophyta</taxon>
        <taxon>Embryophyta</taxon>
        <taxon>Tracheophyta</taxon>
        <taxon>Spermatophyta</taxon>
        <taxon>Magnoliopsida</taxon>
        <taxon>eudicotyledons</taxon>
        <taxon>Gunneridae</taxon>
        <taxon>Pentapetalae</taxon>
        <taxon>rosids</taxon>
        <taxon>fabids</taxon>
        <taxon>Fabales</taxon>
        <taxon>Fabaceae</taxon>
        <taxon>Papilionoideae</taxon>
        <taxon>50 kb inversion clade</taxon>
        <taxon>NPAAA clade</taxon>
        <taxon>Hologalegina</taxon>
        <taxon>IRL clade</taxon>
        <taxon>Trifolieae</taxon>
        <taxon>Medicago</taxon>
    </lineage>
</organism>
<evidence type="ECO:0000313" key="1">
    <source>
        <dbReference type="EMBL" id="AES97750.1"/>
    </source>
</evidence>
<dbReference type="EnsemblPlants" id="KEH28030">
    <property type="protein sequence ID" value="KEH28030"/>
    <property type="gene ID" value="MTR_5g459550"/>
</dbReference>
<accession>G7K8Y1</accession>
<dbReference type="HOGENOM" id="CLU_2674833_0_0_1"/>
<dbReference type="Proteomes" id="UP000002051">
    <property type="component" value="Chromosome 5"/>
</dbReference>
<evidence type="ECO:0000313" key="4">
    <source>
        <dbReference type="Proteomes" id="UP000002051"/>
    </source>
</evidence>
<evidence type="ECO:0000313" key="3">
    <source>
        <dbReference type="EnsemblPlants" id="AES97750"/>
    </source>
</evidence>
<dbReference type="EMBL" id="CM001221">
    <property type="protein sequence ID" value="KEH28030.1"/>
    <property type="molecule type" value="Genomic_DNA"/>
</dbReference>
<dbReference type="EMBL" id="CM001221">
    <property type="protein sequence ID" value="AES97750.1"/>
    <property type="molecule type" value="Genomic_DNA"/>
</dbReference>
<name>G7K8Y1_MEDTR</name>
<proteinExistence type="predicted"/>
<reference evidence="3" key="3">
    <citation type="submission" date="2015-04" db="UniProtKB">
        <authorList>
            <consortium name="EnsemblPlants"/>
        </authorList>
    </citation>
    <scope>IDENTIFICATION</scope>
    <source>
        <strain evidence="3">cv. Jemalong A17</strain>
    </source>
</reference>
<reference evidence="1 4" key="1">
    <citation type="journal article" date="2011" name="Nature">
        <title>The Medicago genome provides insight into the evolution of rhizobial symbioses.</title>
        <authorList>
            <person name="Young N.D."/>
            <person name="Debelle F."/>
            <person name="Oldroyd G.E."/>
            <person name="Geurts R."/>
            <person name="Cannon S.B."/>
            <person name="Udvardi M.K."/>
            <person name="Benedito V.A."/>
            <person name="Mayer K.F."/>
            <person name="Gouzy J."/>
            <person name="Schoof H."/>
            <person name="Van de Peer Y."/>
            <person name="Proost S."/>
            <person name="Cook D.R."/>
            <person name="Meyers B.C."/>
            <person name="Spannagl M."/>
            <person name="Cheung F."/>
            <person name="De Mita S."/>
            <person name="Krishnakumar V."/>
            <person name="Gundlach H."/>
            <person name="Zhou S."/>
            <person name="Mudge J."/>
            <person name="Bharti A.K."/>
            <person name="Murray J.D."/>
            <person name="Naoumkina M.A."/>
            <person name="Rosen B."/>
            <person name="Silverstein K.A."/>
            <person name="Tang H."/>
            <person name="Rombauts S."/>
            <person name="Zhao P.X."/>
            <person name="Zhou P."/>
            <person name="Barbe V."/>
            <person name="Bardou P."/>
            <person name="Bechner M."/>
            <person name="Bellec A."/>
            <person name="Berger A."/>
            <person name="Berges H."/>
            <person name="Bidwell S."/>
            <person name="Bisseling T."/>
            <person name="Choisne N."/>
            <person name="Couloux A."/>
            <person name="Denny R."/>
            <person name="Deshpande S."/>
            <person name="Dai X."/>
            <person name="Doyle J.J."/>
            <person name="Dudez A.M."/>
            <person name="Farmer A.D."/>
            <person name="Fouteau S."/>
            <person name="Franken C."/>
            <person name="Gibelin C."/>
            <person name="Gish J."/>
            <person name="Goldstein S."/>
            <person name="Gonzalez A.J."/>
            <person name="Green P.J."/>
            <person name="Hallab A."/>
            <person name="Hartog M."/>
            <person name="Hua A."/>
            <person name="Humphray S.J."/>
            <person name="Jeong D.H."/>
            <person name="Jing Y."/>
            <person name="Jocker A."/>
            <person name="Kenton S.M."/>
            <person name="Kim D.J."/>
            <person name="Klee K."/>
            <person name="Lai H."/>
            <person name="Lang C."/>
            <person name="Lin S."/>
            <person name="Macmil S.L."/>
            <person name="Magdelenat G."/>
            <person name="Matthews L."/>
            <person name="McCorrison J."/>
            <person name="Monaghan E.L."/>
            <person name="Mun J.H."/>
            <person name="Najar F.Z."/>
            <person name="Nicholson C."/>
            <person name="Noirot C."/>
            <person name="O'Bleness M."/>
            <person name="Paule C.R."/>
            <person name="Poulain J."/>
            <person name="Prion F."/>
            <person name="Qin B."/>
            <person name="Qu C."/>
            <person name="Retzel E.F."/>
            <person name="Riddle C."/>
            <person name="Sallet E."/>
            <person name="Samain S."/>
            <person name="Samson N."/>
            <person name="Sanders I."/>
            <person name="Saurat O."/>
            <person name="Scarpelli C."/>
            <person name="Schiex T."/>
            <person name="Segurens B."/>
            <person name="Severin A.J."/>
            <person name="Sherrier D.J."/>
            <person name="Shi R."/>
            <person name="Sims S."/>
            <person name="Singer S.R."/>
            <person name="Sinharoy S."/>
            <person name="Sterck L."/>
            <person name="Viollet A."/>
            <person name="Wang B.B."/>
            <person name="Wang K."/>
            <person name="Wang M."/>
            <person name="Wang X."/>
            <person name="Warfsmann J."/>
            <person name="Weissenbach J."/>
            <person name="White D.D."/>
            <person name="White J.D."/>
            <person name="Wiley G.B."/>
            <person name="Wincker P."/>
            <person name="Xing Y."/>
            <person name="Yang L."/>
            <person name="Yao Z."/>
            <person name="Ying F."/>
            <person name="Zhai J."/>
            <person name="Zhou L."/>
            <person name="Zuber A."/>
            <person name="Denarie J."/>
            <person name="Dixon R.A."/>
            <person name="May G.D."/>
            <person name="Schwartz D.C."/>
            <person name="Rogers J."/>
            <person name="Quetier F."/>
            <person name="Town C.D."/>
            <person name="Roe B.A."/>
        </authorList>
    </citation>
    <scope>NUCLEOTIDE SEQUENCE [LARGE SCALE GENOMIC DNA]</scope>
    <source>
        <strain evidence="1">A17</strain>
        <strain evidence="3 4">cv. Jemalong A17</strain>
    </source>
</reference>